<dbReference type="Pfam" id="PF00534">
    <property type="entry name" value="Glycos_transf_1"/>
    <property type="match status" value="1"/>
</dbReference>
<dbReference type="GO" id="GO:0016757">
    <property type="term" value="F:glycosyltransferase activity"/>
    <property type="evidence" value="ECO:0007669"/>
    <property type="project" value="UniProtKB-KW"/>
</dbReference>
<accession>A0A0G0JK30</accession>
<organism evidence="3 4">
    <name type="scientific">Candidatus Daviesbacteria bacterium GW2011_GWA2_38_24</name>
    <dbReference type="NCBI Taxonomy" id="1618422"/>
    <lineage>
        <taxon>Bacteria</taxon>
        <taxon>Candidatus Daviesiibacteriota</taxon>
    </lineage>
</organism>
<gene>
    <name evidence="3" type="ORF">US86_C0001G0109</name>
</gene>
<comment type="caution">
    <text evidence="3">The sequence shown here is derived from an EMBL/GenBank/DDBJ whole genome shotgun (WGS) entry which is preliminary data.</text>
</comment>
<evidence type="ECO:0000259" key="2">
    <source>
        <dbReference type="Pfam" id="PF00534"/>
    </source>
</evidence>
<dbReference type="CDD" id="cd03809">
    <property type="entry name" value="GT4_MtfB-like"/>
    <property type="match status" value="1"/>
</dbReference>
<protein>
    <submittedName>
        <fullName evidence="3">Mannosyltransferase B-like protein</fullName>
    </submittedName>
</protein>
<proteinExistence type="predicted"/>
<evidence type="ECO:0000313" key="3">
    <source>
        <dbReference type="EMBL" id="KKQ67182.1"/>
    </source>
</evidence>
<evidence type="ECO:0000313" key="4">
    <source>
        <dbReference type="Proteomes" id="UP000034235"/>
    </source>
</evidence>
<reference evidence="3 4" key="1">
    <citation type="journal article" date="2015" name="Nature">
        <title>rRNA introns, odd ribosomes, and small enigmatic genomes across a large radiation of phyla.</title>
        <authorList>
            <person name="Brown C.T."/>
            <person name="Hug L.A."/>
            <person name="Thomas B.C."/>
            <person name="Sharon I."/>
            <person name="Castelle C.J."/>
            <person name="Singh A."/>
            <person name="Wilkins M.J."/>
            <person name="Williams K.H."/>
            <person name="Banfield J.F."/>
        </authorList>
    </citation>
    <scope>NUCLEOTIDE SEQUENCE [LARGE SCALE GENOMIC DNA]</scope>
</reference>
<dbReference type="GO" id="GO:0009103">
    <property type="term" value="P:lipopolysaccharide biosynthetic process"/>
    <property type="evidence" value="ECO:0007669"/>
    <property type="project" value="TreeGrafter"/>
</dbReference>
<feature type="domain" description="Glycosyl transferase family 1" evidence="2">
    <location>
        <begin position="187"/>
        <end position="350"/>
    </location>
</feature>
<dbReference type="Gene3D" id="3.40.50.2000">
    <property type="entry name" value="Glycogen Phosphorylase B"/>
    <property type="match status" value="2"/>
</dbReference>
<dbReference type="PANTHER" id="PTHR46401:SF2">
    <property type="entry name" value="GLYCOSYLTRANSFERASE WBBK-RELATED"/>
    <property type="match status" value="1"/>
</dbReference>
<dbReference type="PANTHER" id="PTHR46401">
    <property type="entry name" value="GLYCOSYLTRANSFERASE WBBK-RELATED"/>
    <property type="match status" value="1"/>
</dbReference>
<keyword evidence="1 3" id="KW-0808">Transferase</keyword>
<keyword evidence="3" id="KW-0328">Glycosyltransferase</keyword>
<name>A0A0G0JK30_9BACT</name>
<evidence type="ECO:0000256" key="1">
    <source>
        <dbReference type="ARBA" id="ARBA00022679"/>
    </source>
</evidence>
<dbReference type="InterPro" id="IPR001296">
    <property type="entry name" value="Glyco_trans_1"/>
</dbReference>
<dbReference type="Proteomes" id="UP000034235">
    <property type="component" value="Unassembled WGS sequence"/>
</dbReference>
<dbReference type="AlphaFoldDB" id="A0A0G0JK30"/>
<dbReference type="FunFam" id="3.40.50.2000:FF:000119">
    <property type="entry name" value="Glycosyl transferase group 1"/>
    <property type="match status" value="1"/>
</dbReference>
<sequence length="373" mass="42656">MAKKIWIDGYEANVLQRLGSGQVAFELLKNIEKLDRKNEYTILLSSIPLEDLPREREGWKYKILKPNKLWTRIALPLALYTTKNKPDLMFSPTHYGPRFSPVKKIVTIFDLAYLHFPQMFKKKDLFQLTNWTKQSIESAKHIITISNFSKNDILKTYNKTTKEVTVAYPGYNSGVFCPINDSKKISEIKKKYKIDGNYLIYIGTVQPRKNLIRLIEAFKDIEDFKLVVVGKTKGLGKEGWMFEETLNKPKELGIEEKVIFTGFIPNEELSYLINGATAFVLPSLYEGFGIPAVDAMACGKPVLVSNVSSLPEVVEGAGLLFDPKSVDDIKEKIELLIEDPKLQKELSEKSLEQAKKFSWEKMAQEVIQVFEKI</sequence>
<dbReference type="EMBL" id="LBUP01000001">
    <property type="protein sequence ID" value="KKQ67182.1"/>
    <property type="molecule type" value="Genomic_DNA"/>
</dbReference>
<dbReference type="SUPFAM" id="SSF53756">
    <property type="entry name" value="UDP-Glycosyltransferase/glycogen phosphorylase"/>
    <property type="match status" value="1"/>
</dbReference>